<organism evidence="7 8">
    <name type="scientific">Tepidicaulis marinus</name>
    <dbReference type="NCBI Taxonomy" id="1333998"/>
    <lineage>
        <taxon>Bacteria</taxon>
        <taxon>Pseudomonadati</taxon>
        <taxon>Pseudomonadota</taxon>
        <taxon>Alphaproteobacteria</taxon>
        <taxon>Hyphomicrobiales</taxon>
        <taxon>Parvibaculaceae</taxon>
        <taxon>Tepidicaulis</taxon>
    </lineage>
</organism>
<comment type="similarity">
    <text evidence="2">Belongs to the UPF0382 family.</text>
</comment>
<name>A0A081B9T5_9HYPH</name>
<keyword evidence="5 6" id="KW-0472">Membrane</keyword>
<dbReference type="Pfam" id="PF04241">
    <property type="entry name" value="DUF423"/>
    <property type="match status" value="1"/>
</dbReference>
<dbReference type="AlphaFoldDB" id="A0A081B9T5"/>
<dbReference type="eggNOG" id="COG2363">
    <property type="taxonomic scope" value="Bacteria"/>
</dbReference>
<keyword evidence="4 6" id="KW-1133">Transmembrane helix</keyword>
<dbReference type="PANTHER" id="PTHR43461:SF1">
    <property type="entry name" value="TRANSMEMBRANE PROTEIN 256"/>
    <property type="match status" value="1"/>
</dbReference>
<evidence type="ECO:0000256" key="2">
    <source>
        <dbReference type="ARBA" id="ARBA00009694"/>
    </source>
</evidence>
<evidence type="ECO:0000313" key="7">
    <source>
        <dbReference type="EMBL" id="GAK44803.1"/>
    </source>
</evidence>
<feature type="transmembrane region" description="Helical" evidence="6">
    <location>
        <begin position="95"/>
        <end position="121"/>
    </location>
</feature>
<evidence type="ECO:0000256" key="1">
    <source>
        <dbReference type="ARBA" id="ARBA00004141"/>
    </source>
</evidence>
<dbReference type="EMBL" id="BBIO01000005">
    <property type="protein sequence ID" value="GAK44803.1"/>
    <property type="molecule type" value="Genomic_DNA"/>
</dbReference>
<evidence type="ECO:0000256" key="3">
    <source>
        <dbReference type="ARBA" id="ARBA00022692"/>
    </source>
</evidence>
<protein>
    <submittedName>
        <fullName evidence="7">Conserved protein</fullName>
    </submittedName>
</protein>
<evidence type="ECO:0000256" key="4">
    <source>
        <dbReference type="ARBA" id="ARBA00022989"/>
    </source>
</evidence>
<evidence type="ECO:0000313" key="8">
    <source>
        <dbReference type="Proteomes" id="UP000028702"/>
    </source>
</evidence>
<feature type="transmembrane region" description="Helical" evidence="6">
    <location>
        <begin position="69"/>
        <end position="89"/>
    </location>
</feature>
<dbReference type="PANTHER" id="PTHR43461">
    <property type="entry name" value="TRANSMEMBRANE PROTEIN 256"/>
    <property type="match status" value="1"/>
</dbReference>
<gene>
    <name evidence="7" type="ORF">M2A_1302</name>
</gene>
<evidence type="ECO:0000256" key="6">
    <source>
        <dbReference type="SAM" id="Phobius"/>
    </source>
</evidence>
<dbReference type="STRING" id="1333998.M2A_1302"/>
<comment type="subcellular location">
    <subcellularLocation>
        <location evidence="1">Membrane</location>
        <topology evidence="1">Multi-pass membrane protein</topology>
    </subcellularLocation>
</comment>
<proteinExistence type="inferred from homology"/>
<keyword evidence="8" id="KW-1185">Reference proteome</keyword>
<comment type="caution">
    <text evidence="7">The sequence shown here is derived from an EMBL/GenBank/DDBJ whole genome shotgun (WGS) entry which is preliminary data.</text>
</comment>
<dbReference type="InterPro" id="IPR006696">
    <property type="entry name" value="DUF423"/>
</dbReference>
<reference evidence="7 8" key="1">
    <citation type="submission" date="2014-07" db="EMBL/GenBank/DDBJ databases">
        <title>Tepidicaulis marinum gen. nov., sp. nov., a novel marine bacterium denitrifying nitrate to nitrous oxide strictly under microaerobic conditions.</title>
        <authorList>
            <person name="Takeuchi M."/>
            <person name="Yamagishi T."/>
            <person name="Kamagata Y."/>
            <person name="Oshima K."/>
            <person name="Hattori M."/>
            <person name="Katayama T."/>
            <person name="Hanada S."/>
            <person name="Tamaki H."/>
            <person name="Marumo K."/>
            <person name="Maeda H."/>
            <person name="Nedachi M."/>
            <person name="Iwasaki W."/>
            <person name="Suwa Y."/>
            <person name="Sakata S."/>
        </authorList>
    </citation>
    <scope>NUCLEOTIDE SEQUENCE [LARGE SCALE GENOMIC DNA]</scope>
    <source>
        <strain evidence="7 8">MA2</strain>
    </source>
</reference>
<keyword evidence="3 6" id="KW-0812">Transmembrane</keyword>
<dbReference type="RefSeq" id="WP_045444689.1">
    <property type="nucleotide sequence ID" value="NZ_BBIO01000005.1"/>
</dbReference>
<dbReference type="GO" id="GO:0005886">
    <property type="term" value="C:plasma membrane"/>
    <property type="evidence" value="ECO:0007669"/>
    <property type="project" value="TreeGrafter"/>
</dbReference>
<sequence>MKLWLILGAVNGFLSVALGAFAAHRLAGKVGEKELAAFETGARYHMYHALALLAVAWLAQHASASLTQAAGWAFVAGMILFSGSLYYLGLTGSRALVLVTPVGGLAFLAGWALLAAAAAGLKTHP</sequence>
<dbReference type="Proteomes" id="UP000028702">
    <property type="component" value="Unassembled WGS sequence"/>
</dbReference>
<accession>A0A081B9T5</accession>
<feature type="transmembrane region" description="Helical" evidence="6">
    <location>
        <begin position="46"/>
        <end position="62"/>
    </location>
</feature>
<evidence type="ECO:0000256" key="5">
    <source>
        <dbReference type="ARBA" id="ARBA00023136"/>
    </source>
</evidence>